<organism evidence="2 3">
    <name type="scientific">Hominisplanchenecus faecis</name>
    <dbReference type="NCBI Taxonomy" id="2885351"/>
    <lineage>
        <taxon>Bacteria</taxon>
        <taxon>Bacillati</taxon>
        <taxon>Bacillota</taxon>
        <taxon>Clostridia</taxon>
        <taxon>Lachnospirales</taxon>
        <taxon>Lachnospiraceae</taxon>
        <taxon>Hominisplanchenecus</taxon>
    </lineage>
</organism>
<dbReference type="EMBL" id="JAJEQE010000001">
    <property type="protein sequence ID" value="MCC2147695.1"/>
    <property type="molecule type" value="Genomic_DNA"/>
</dbReference>
<sequence>MYLTTQQIEDMAAAILHNFRNTTGLQTVFTPIDQFASNYLGLSVKFAKLSEDGSICGLTAYADTNYSVRMDGREYVYPIQANDVLLDSSFIDTPEHCMSQCGKRRFTLAHECAHQILFGLESEEAKALHKKKYSERRSYSCRELKSREDWNEWQANALGAALLMPADSLSALLQWYRLISYDGRMTQWDQELFEEICHLFGVSHSAMMIRLEKLGLMIRRPISQFPVPEEVTA</sequence>
<accession>A0ABS8ERC9</accession>
<evidence type="ECO:0000313" key="3">
    <source>
        <dbReference type="Proteomes" id="UP001299235"/>
    </source>
</evidence>
<feature type="domain" description="IrrE N-terminal-like" evidence="1">
    <location>
        <begin position="103"/>
        <end position="211"/>
    </location>
</feature>
<dbReference type="InterPro" id="IPR052345">
    <property type="entry name" value="Rad_response_metalloprotease"/>
</dbReference>
<dbReference type="RefSeq" id="WP_248834485.1">
    <property type="nucleotide sequence ID" value="NZ_JAJEQE010000001.1"/>
</dbReference>
<proteinExistence type="predicted"/>
<evidence type="ECO:0000313" key="2">
    <source>
        <dbReference type="EMBL" id="MCC2147695.1"/>
    </source>
</evidence>
<comment type="caution">
    <text evidence="2">The sequence shown here is derived from an EMBL/GenBank/DDBJ whole genome shotgun (WGS) entry which is preliminary data.</text>
</comment>
<dbReference type="PANTHER" id="PTHR43236">
    <property type="entry name" value="ANTITOXIN HIGA1"/>
    <property type="match status" value="1"/>
</dbReference>
<protein>
    <submittedName>
        <fullName evidence="2">ImmA/IrrE family metallo-endopeptidase</fullName>
    </submittedName>
</protein>
<dbReference type="Pfam" id="PF06114">
    <property type="entry name" value="Peptidase_M78"/>
    <property type="match status" value="1"/>
</dbReference>
<dbReference type="PANTHER" id="PTHR43236:SF2">
    <property type="entry name" value="BLL0069 PROTEIN"/>
    <property type="match status" value="1"/>
</dbReference>
<evidence type="ECO:0000259" key="1">
    <source>
        <dbReference type="Pfam" id="PF06114"/>
    </source>
</evidence>
<keyword evidence="3" id="KW-1185">Reference proteome</keyword>
<reference evidence="2 3" key="1">
    <citation type="submission" date="2021-10" db="EMBL/GenBank/DDBJ databases">
        <title>Anaerobic single-cell dispensing facilitates the cultivation of human gut bacteria.</title>
        <authorList>
            <person name="Afrizal A."/>
        </authorList>
    </citation>
    <scope>NUCLEOTIDE SEQUENCE [LARGE SCALE GENOMIC DNA]</scope>
    <source>
        <strain evidence="2 3">CLA-AA-H246</strain>
    </source>
</reference>
<name>A0ABS8ERC9_9FIRM</name>
<dbReference type="Gene3D" id="1.10.10.2910">
    <property type="match status" value="1"/>
</dbReference>
<gene>
    <name evidence="2" type="ORF">LKD42_00260</name>
</gene>
<dbReference type="InterPro" id="IPR010359">
    <property type="entry name" value="IrrE_HExxH"/>
</dbReference>
<dbReference type="Proteomes" id="UP001299235">
    <property type="component" value="Unassembled WGS sequence"/>
</dbReference>